<dbReference type="GO" id="GO:0003847">
    <property type="term" value="F:1-alkyl-2-acetylglycerophosphocholine esterase activity"/>
    <property type="evidence" value="ECO:0007669"/>
    <property type="project" value="UniProtKB-EC"/>
</dbReference>
<keyword evidence="5" id="KW-1133">Transmembrane helix</keyword>
<feature type="transmembrane region" description="Helical" evidence="5">
    <location>
        <begin position="92"/>
        <end position="111"/>
    </location>
</feature>
<organism evidence="7 8">
    <name type="scientific">Capsaspora owczarzaki (strain ATCC 30864)</name>
    <dbReference type="NCBI Taxonomy" id="595528"/>
    <lineage>
        <taxon>Eukaryota</taxon>
        <taxon>Filasterea</taxon>
        <taxon>Capsaspora</taxon>
    </lineage>
</organism>
<dbReference type="PANTHER" id="PTHR10272:SF0">
    <property type="entry name" value="PLATELET-ACTIVATING FACTOR ACETYLHYDROLASE"/>
    <property type="match status" value="1"/>
</dbReference>
<dbReference type="GO" id="GO:0016042">
    <property type="term" value="P:lipid catabolic process"/>
    <property type="evidence" value="ECO:0007669"/>
    <property type="project" value="UniProtKB-KW"/>
</dbReference>
<accession>A0A0D2VL51</accession>
<proteinExistence type="predicted"/>
<reference evidence="8" key="1">
    <citation type="submission" date="2011-02" db="EMBL/GenBank/DDBJ databases">
        <title>The Genome Sequence of Capsaspora owczarzaki ATCC 30864.</title>
        <authorList>
            <person name="Russ C."/>
            <person name="Cuomo C."/>
            <person name="Burger G."/>
            <person name="Gray M.W."/>
            <person name="Holland P.W.H."/>
            <person name="King N."/>
            <person name="Lang F.B.F."/>
            <person name="Roger A.J."/>
            <person name="Ruiz-Trillo I."/>
            <person name="Young S.K."/>
            <person name="Zeng Q."/>
            <person name="Gargeya S."/>
            <person name="Alvarado L."/>
            <person name="Berlin A."/>
            <person name="Chapman S.B."/>
            <person name="Chen Z."/>
            <person name="Freedman E."/>
            <person name="Gellesch M."/>
            <person name="Goldberg J."/>
            <person name="Griggs A."/>
            <person name="Gujja S."/>
            <person name="Heilman E."/>
            <person name="Heiman D."/>
            <person name="Howarth C."/>
            <person name="Mehta T."/>
            <person name="Neiman D."/>
            <person name="Pearson M."/>
            <person name="Roberts A."/>
            <person name="Saif S."/>
            <person name="Shea T."/>
            <person name="Shenoy N."/>
            <person name="Sisk P."/>
            <person name="Stolte C."/>
            <person name="Sykes S."/>
            <person name="White J."/>
            <person name="Yandava C."/>
            <person name="Haas B."/>
            <person name="Nusbaum C."/>
            <person name="Birren B."/>
        </authorList>
    </citation>
    <scope>NUCLEOTIDE SEQUENCE</scope>
    <source>
        <strain evidence="8">ATCC 30864</strain>
    </source>
</reference>
<dbReference type="Gene3D" id="3.40.50.1820">
    <property type="entry name" value="alpha/beta hydrolase"/>
    <property type="match status" value="1"/>
</dbReference>
<dbReference type="RefSeq" id="XP_004348824.1">
    <property type="nucleotide sequence ID" value="XM_004348774.2"/>
</dbReference>
<name>A0A0D2VL51_CAPO3</name>
<keyword evidence="8" id="KW-1185">Reference proteome</keyword>
<dbReference type="EMBL" id="KE346362">
    <property type="protein sequence ID" value="KJE90832.1"/>
    <property type="molecule type" value="Genomic_DNA"/>
</dbReference>
<gene>
    <name evidence="7" type="ORF">CAOG_002074</name>
</gene>
<dbReference type="AlphaFoldDB" id="A0A0D2VL51"/>
<dbReference type="InParanoid" id="A0A0D2VL51"/>
<keyword evidence="2" id="KW-0378">Hydrolase</keyword>
<keyword evidence="5" id="KW-0812">Transmembrane</keyword>
<sequence>MRPIETAAVISTVVCALALVFTAAHDASPHPAHPPNHPFHGTADAPAMAMAGLRESSSSDAAAFSSSSASDALRDREYTFHLENAASPTPPVAYLILGAVPLLLALVHVAVERPRWQLAPLYFADILLLLAAAIPPVGVVSTSAIVLVIVFAAISAILGIMFAVTTFPIPSGPFDVATQSLDWPTQTTTVHLNAKLPQPTYPADVAGPPNVSAESTPFCVQVFYPMRLKESAARSGGADADLVKRSPASYLVHGGESARAYASFIGIPAAAHFLVSHLSLIKMNATENGPIARNAQFPVAIFCHGLGGSRTANAIICKELASFGFVVLCPEFHDGSASYTVLPDGREIRYQRPSRSDDEWLYSFRHRQLRHRTTQVLRLLAGLDELNDRGVGSITSFKGKLDPSRVLLIGHSFGAATAIYAAMQGDRRVRAVVAYDAWMFPIGPNVARHPIPNFPPILSIDTELFDESRKLMHVLLEQVRTAAPETTPTGLWLKVRDTGHQNFTEFPFFFPQVLRRMGKSGKMDPAAAMALINALTLRFIGRYFGSVGQFIPEIARARQAGTVLEQALVAADIIAVADAEHVTTIEITRQST</sequence>
<feature type="signal peptide" evidence="6">
    <location>
        <begin position="1"/>
        <end position="18"/>
    </location>
</feature>
<dbReference type="STRING" id="595528.A0A0D2VL51"/>
<protein>
    <recommendedName>
        <fullName evidence="1">1-alkyl-2-acetylglycerophosphocholine esterase</fullName>
        <ecNumber evidence="1">3.1.1.47</ecNumber>
    </recommendedName>
</protein>
<keyword evidence="4" id="KW-0443">Lipid metabolism</keyword>
<keyword evidence="5" id="KW-0472">Membrane</keyword>
<dbReference type="PANTHER" id="PTHR10272">
    <property type="entry name" value="PLATELET-ACTIVATING FACTOR ACETYLHYDROLASE"/>
    <property type="match status" value="1"/>
</dbReference>
<evidence type="ECO:0000256" key="1">
    <source>
        <dbReference type="ARBA" id="ARBA00013201"/>
    </source>
</evidence>
<evidence type="ECO:0000256" key="4">
    <source>
        <dbReference type="ARBA" id="ARBA00023098"/>
    </source>
</evidence>
<keyword evidence="6" id="KW-0732">Signal</keyword>
<keyword evidence="3" id="KW-0442">Lipid degradation</keyword>
<evidence type="ECO:0000256" key="6">
    <source>
        <dbReference type="SAM" id="SignalP"/>
    </source>
</evidence>
<evidence type="ECO:0000256" key="5">
    <source>
        <dbReference type="SAM" id="Phobius"/>
    </source>
</evidence>
<evidence type="ECO:0000256" key="3">
    <source>
        <dbReference type="ARBA" id="ARBA00022963"/>
    </source>
</evidence>
<dbReference type="SUPFAM" id="SSF53474">
    <property type="entry name" value="alpha/beta-Hydrolases"/>
    <property type="match status" value="1"/>
</dbReference>
<evidence type="ECO:0000313" key="8">
    <source>
        <dbReference type="Proteomes" id="UP000008743"/>
    </source>
</evidence>
<evidence type="ECO:0000256" key="2">
    <source>
        <dbReference type="ARBA" id="ARBA00022801"/>
    </source>
</evidence>
<feature type="chain" id="PRO_5002253679" description="1-alkyl-2-acetylglycerophosphocholine esterase" evidence="6">
    <location>
        <begin position="19"/>
        <end position="592"/>
    </location>
</feature>
<feature type="transmembrane region" description="Helical" evidence="5">
    <location>
        <begin position="144"/>
        <end position="164"/>
    </location>
</feature>
<dbReference type="Pfam" id="PF03403">
    <property type="entry name" value="PAF-AH_p_II"/>
    <property type="match status" value="1"/>
</dbReference>
<dbReference type="PhylomeDB" id="A0A0D2VL51"/>
<dbReference type="Proteomes" id="UP000008743">
    <property type="component" value="Unassembled WGS sequence"/>
</dbReference>
<evidence type="ECO:0000313" key="7">
    <source>
        <dbReference type="EMBL" id="KJE90832.1"/>
    </source>
</evidence>
<feature type="transmembrane region" description="Helical" evidence="5">
    <location>
        <begin position="118"/>
        <end position="138"/>
    </location>
</feature>
<dbReference type="EC" id="3.1.1.47" evidence="1"/>
<dbReference type="OMA" id="HELDNQI"/>
<dbReference type="eggNOG" id="KOG3847">
    <property type="taxonomic scope" value="Eukaryota"/>
</dbReference>
<dbReference type="InterPro" id="IPR029058">
    <property type="entry name" value="AB_hydrolase_fold"/>
</dbReference>
<dbReference type="OrthoDB" id="2363873at2759"/>